<reference evidence="2" key="1">
    <citation type="submission" date="2017-04" db="EMBL/GenBank/DDBJ databases">
        <title>Genome deletions in a multicellular cyanobacterial endosymbiont for morphological adaptation in marine diatoms.</title>
        <authorList>
            <person name="Wang Y."/>
            <person name="Gao H."/>
            <person name="Li R."/>
            <person name="Xu X."/>
        </authorList>
    </citation>
    <scope>NUCLEOTIDE SEQUENCE</scope>
    <source>
        <strain evidence="2">FACHB 800</strain>
    </source>
</reference>
<gene>
    <name evidence="2" type="ORF">B6N60_01510</name>
</gene>
<feature type="region of interest" description="Disordered" evidence="1">
    <location>
        <begin position="1"/>
        <end position="21"/>
    </location>
</feature>
<keyword evidence="3" id="KW-1185">Reference proteome</keyword>
<dbReference type="RefSeq" id="WP_256443809.1">
    <property type="nucleotide sequence ID" value="NZ_CP021056.1"/>
</dbReference>
<evidence type="ECO:0000313" key="3">
    <source>
        <dbReference type="Proteomes" id="UP000683511"/>
    </source>
</evidence>
<evidence type="ECO:0000256" key="1">
    <source>
        <dbReference type="SAM" id="MobiDB-lite"/>
    </source>
</evidence>
<accession>A0A975T6A1</accession>
<organism evidence="2 3">
    <name type="scientific">Richelia sinica FACHB-800</name>
    <dbReference type="NCBI Taxonomy" id="1357546"/>
    <lineage>
        <taxon>Bacteria</taxon>
        <taxon>Bacillati</taxon>
        <taxon>Cyanobacteriota</taxon>
        <taxon>Cyanophyceae</taxon>
        <taxon>Nostocales</taxon>
        <taxon>Nostocaceae</taxon>
        <taxon>Richelia</taxon>
    </lineage>
</organism>
<dbReference type="KEGG" id="rsin:B6N60_01510"/>
<protein>
    <submittedName>
        <fullName evidence="2">Uncharacterized protein</fullName>
    </submittedName>
</protein>
<sequence length="40" mass="4595">MKVKGKPKNASPGQMRLPWDSHNALENTEVEEVAEKIYLR</sequence>
<proteinExistence type="predicted"/>
<name>A0A975T6A1_9NOST</name>
<dbReference type="AlphaFoldDB" id="A0A975T6A1"/>
<evidence type="ECO:0000313" key="2">
    <source>
        <dbReference type="EMBL" id="QXE22824.1"/>
    </source>
</evidence>
<dbReference type="EMBL" id="CP021056">
    <property type="protein sequence ID" value="QXE22824.1"/>
    <property type="molecule type" value="Genomic_DNA"/>
</dbReference>
<dbReference type="Proteomes" id="UP000683511">
    <property type="component" value="Chromosome"/>
</dbReference>